<proteinExistence type="predicted"/>
<dbReference type="Proteomes" id="UP000030671">
    <property type="component" value="Unassembled WGS sequence"/>
</dbReference>
<dbReference type="Gene3D" id="1.10.1280.10">
    <property type="entry name" value="Di-copper center containing domain from catechol oxidase"/>
    <property type="match status" value="1"/>
</dbReference>
<evidence type="ECO:0000313" key="2">
    <source>
        <dbReference type="Proteomes" id="UP000030671"/>
    </source>
</evidence>
<dbReference type="STRING" id="747525.W4K0S1"/>
<dbReference type="GeneID" id="20665950"/>
<name>W4K0S1_HETIT</name>
<dbReference type="RefSeq" id="XP_009547979.1">
    <property type="nucleotide sequence ID" value="XM_009549684.1"/>
</dbReference>
<reference evidence="1 2" key="1">
    <citation type="journal article" date="2012" name="New Phytol.">
        <title>Insight into trade-off between wood decay and parasitism from the genome of a fungal forest pathogen.</title>
        <authorList>
            <person name="Olson A."/>
            <person name="Aerts A."/>
            <person name="Asiegbu F."/>
            <person name="Belbahri L."/>
            <person name="Bouzid O."/>
            <person name="Broberg A."/>
            <person name="Canback B."/>
            <person name="Coutinho P.M."/>
            <person name="Cullen D."/>
            <person name="Dalman K."/>
            <person name="Deflorio G."/>
            <person name="van Diepen L.T."/>
            <person name="Dunand C."/>
            <person name="Duplessis S."/>
            <person name="Durling M."/>
            <person name="Gonthier P."/>
            <person name="Grimwood J."/>
            <person name="Fossdal C.G."/>
            <person name="Hansson D."/>
            <person name="Henrissat B."/>
            <person name="Hietala A."/>
            <person name="Himmelstrand K."/>
            <person name="Hoffmeister D."/>
            <person name="Hogberg N."/>
            <person name="James T.Y."/>
            <person name="Karlsson M."/>
            <person name="Kohler A."/>
            <person name="Kues U."/>
            <person name="Lee Y.H."/>
            <person name="Lin Y.C."/>
            <person name="Lind M."/>
            <person name="Lindquist E."/>
            <person name="Lombard V."/>
            <person name="Lucas S."/>
            <person name="Lunden K."/>
            <person name="Morin E."/>
            <person name="Murat C."/>
            <person name="Park J."/>
            <person name="Raffaello T."/>
            <person name="Rouze P."/>
            <person name="Salamov A."/>
            <person name="Schmutz J."/>
            <person name="Solheim H."/>
            <person name="Stahlberg J."/>
            <person name="Velez H."/>
            <person name="de Vries R.P."/>
            <person name="Wiebenga A."/>
            <person name="Woodward S."/>
            <person name="Yakovlev I."/>
            <person name="Garbelotto M."/>
            <person name="Martin F."/>
            <person name="Grigoriev I.V."/>
            <person name="Stenlid J."/>
        </authorList>
    </citation>
    <scope>NUCLEOTIDE SEQUENCE [LARGE SCALE GENOMIC DNA]</scope>
    <source>
        <strain evidence="1 2">TC 32-1</strain>
    </source>
</reference>
<dbReference type="EMBL" id="KI925460">
    <property type="protein sequence ID" value="ETW79392.1"/>
    <property type="molecule type" value="Genomic_DNA"/>
</dbReference>
<protein>
    <submittedName>
        <fullName evidence="1">Uncharacterized protein</fullName>
    </submittedName>
</protein>
<dbReference type="KEGG" id="hir:HETIRDRAFT_103902"/>
<evidence type="ECO:0000313" key="1">
    <source>
        <dbReference type="EMBL" id="ETW79392.1"/>
    </source>
</evidence>
<organism evidence="1 2">
    <name type="scientific">Heterobasidion irregulare (strain TC 32-1)</name>
    <dbReference type="NCBI Taxonomy" id="747525"/>
    <lineage>
        <taxon>Eukaryota</taxon>
        <taxon>Fungi</taxon>
        <taxon>Dikarya</taxon>
        <taxon>Basidiomycota</taxon>
        <taxon>Agaricomycotina</taxon>
        <taxon>Agaricomycetes</taxon>
        <taxon>Russulales</taxon>
        <taxon>Bondarzewiaceae</taxon>
        <taxon>Heterobasidion</taxon>
        <taxon>Heterobasidion annosum species complex</taxon>
    </lineage>
</organism>
<sequence length="478" mass="52678">MFPSATLHDGDAAGVYSTPSLPHPSSYTSAHAYIASAPNLRFDSQARHLIVGRPGPVYPRLSIEELQLEQPKQFTLFIIAYLVIQRREIDRSAMKSLGLLSFEVPEAASFLALAGVHGLPYERWPGDLDNTSAGVKDHVYNESDPKDTDLIPSRFVCSCNTPGTHSTLFPHPLPSPRLSLFLSTSTTSVSAPSSLNDCSAPTLSHDAWSKATILSREVEHIEEKNKEQMVIEAEEGQRLSRDEGRAVRRYVPPVIALSACTSLDIHASNPHAFVFSAPWLLLACVDRLLLPSARPSLDLRTLDCSHSRPRCPLDRHLLHHDKRPKFASRALPHLRTHTLCLPGPPAHQTSRTVALLHPPHNLLETMLEHLDVDTSLLGQPGRESAARCPGQPVAPRSVKVLLDVERSSADELRRGTVSRITPQMCRATRCLTQHAAAGFTGDTSHYHPPHLRTVSDDDPSASPPWHFHAAWHVRDAHG</sequence>
<dbReference type="InterPro" id="IPR008922">
    <property type="entry name" value="Di-copper_centre_dom_sf"/>
</dbReference>
<accession>W4K0S1</accession>
<dbReference type="AlphaFoldDB" id="W4K0S1"/>
<keyword evidence="2" id="KW-1185">Reference proteome</keyword>
<dbReference type="OrthoDB" id="6132182at2759"/>
<gene>
    <name evidence="1" type="ORF">HETIRDRAFT_103902</name>
</gene>
<dbReference type="HOGENOM" id="CLU_571136_0_0_1"/>
<dbReference type="InParanoid" id="W4K0S1"/>